<feature type="chain" id="PRO_5043663320" evidence="1">
    <location>
        <begin position="22"/>
        <end position="175"/>
    </location>
</feature>
<dbReference type="Pfam" id="PF03815">
    <property type="entry name" value="LCCL"/>
    <property type="match status" value="1"/>
</dbReference>
<gene>
    <name evidence="3" type="primary">TIE1</name>
    <name evidence="3" type="ORF">CEXT_628571</name>
</gene>
<evidence type="ECO:0000313" key="3">
    <source>
        <dbReference type="EMBL" id="GIY53437.1"/>
    </source>
</evidence>
<protein>
    <submittedName>
        <fullName evidence="3">Tyrosine-protein kinase receptor Tie-1</fullName>
    </submittedName>
</protein>
<accession>A0AAV4U6Q5</accession>
<evidence type="ECO:0000256" key="1">
    <source>
        <dbReference type="SAM" id="SignalP"/>
    </source>
</evidence>
<dbReference type="Proteomes" id="UP001054945">
    <property type="component" value="Unassembled WGS sequence"/>
</dbReference>
<name>A0AAV4U6Q5_CAEEX</name>
<keyword evidence="4" id="KW-1185">Reference proteome</keyword>
<comment type="caution">
    <text evidence="3">The sequence shown here is derived from an EMBL/GenBank/DDBJ whole genome shotgun (WGS) entry which is preliminary data.</text>
</comment>
<keyword evidence="3" id="KW-0675">Receptor</keyword>
<dbReference type="Gene3D" id="2.170.130.20">
    <property type="entry name" value="LCCL-like domain"/>
    <property type="match status" value="1"/>
</dbReference>
<sequence>MYCHQIFRIVIVLLLWKSTDAVLDLGEVNCTVTGFICPSNETCSATCKRTCAQNEDIWGTVVYAFFSRLCKSALQDFRISLWNTSERTFLFKHSWDATFYGSNRLGISSKSHANKGEIQSYKFFSPYISESILDIVSLHRGYLFEEKANHIQECFVFGKYPNIKFSMYNKRKVGK</sequence>
<feature type="domain" description="LCCL" evidence="2">
    <location>
        <begin position="38"/>
        <end position="115"/>
    </location>
</feature>
<dbReference type="GO" id="GO:0016301">
    <property type="term" value="F:kinase activity"/>
    <property type="evidence" value="ECO:0007669"/>
    <property type="project" value="UniProtKB-KW"/>
</dbReference>
<feature type="signal peptide" evidence="1">
    <location>
        <begin position="1"/>
        <end position="21"/>
    </location>
</feature>
<dbReference type="EMBL" id="BPLR01012367">
    <property type="protein sequence ID" value="GIY53437.1"/>
    <property type="molecule type" value="Genomic_DNA"/>
</dbReference>
<keyword evidence="1" id="KW-0732">Signal</keyword>
<dbReference type="SUPFAM" id="SSF69848">
    <property type="entry name" value="LCCL domain"/>
    <property type="match status" value="1"/>
</dbReference>
<organism evidence="3 4">
    <name type="scientific">Caerostris extrusa</name>
    <name type="common">Bark spider</name>
    <name type="synonym">Caerostris bankana</name>
    <dbReference type="NCBI Taxonomy" id="172846"/>
    <lineage>
        <taxon>Eukaryota</taxon>
        <taxon>Metazoa</taxon>
        <taxon>Ecdysozoa</taxon>
        <taxon>Arthropoda</taxon>
        <taxon>Chelicerata</taxon>
        <taxon>Arachnida</taxon>
        <taxon>Araneae</taxon>
        <taxon>Araneomorphae</taxon>
        <taxon>Entelegynae</taxon>
        <taxon>Araneoidea</taxon>
        <taxon>Araneidae</taxon>
        <taxon>Caerostris</taxon>
    </lineage>
</organism>
<dbReference type="InterPro" id="IPR036609">
    <property type="entry name" value="LCCL_sf"/>
</dbReference>
<keyword evidence="3" id="KW-0808">Transferase</keyword>
<proteinExistence type="predicted"/>
<evidence type="ECO:0000313" key="4">
    <source>
        <dbReference type="Proteomes" id="UP001054945"/>
    </source>
</evidence>
<dbReference type="AlphaFoldDB" id="A0AAV4U6Q5"/>
<dbReference type="InterPro" id="IPR004043">
    <property type="entry name" value="LCCL"/>
</dbReference>
<evidence type="ECO:0000259" key="2">
    <source>
        <dbReference type="Pfam" id="PF03815"/>
    </source>
</evidence>
<reference evidence="3 4" key="1">
    <citation type="submission" date="2021-06" db="EMBL/GenBank/DDBJ databases">
        <title>Caerostris extrusa draft genome.</title>
        <authorList>
            <person name="Kono N."/>
            <person name="Arakawa K."/>
        </authorList>
    </citation>
    <scope>NUCLEOTIDE SEQUENCE [LARGE SCALE GENOMIC DNA]</scope>
</reference>
<keyword evidence="3" id="KW-0418">Kinase</keyword>